<evidence type="ECO:0000256" key="5">
    <source>
        <dbReference type="ARBA" id="ARBA00031841"/>
    </source>
</evidence>
<evidence type="ECO:0000256" key="4">
    <source>
        <dbReference type="ARBA" id="ARBA00022517"/>
    </source>
</evidence>
<dbReference type="InterPro" id="IPR039255">
    <property type="entry name" value="YceD_bac"/>
</dbReference>
<evidence type="ECO:0000256" key="2">
    <source>
        <dbReference type="ARBA" id="ARBA00010740"/>
    </source>
</evidence>
<sequence>MIDMQKEIFLSNARFLELARQQKKSEGVLGLAALPRLEEALRELGVSNERILAEVSVAYGLQGLPARYFGEVQLPMLSLTVHTSLPLVCQRCFTPMPQAVDARFEYAICDEPPEALLEDDEIDWLEPGEFSLESLVEDELLMALPISVMHEEACGELQKTAGEKPNPFAVLKNLKLADK</sequence>
<evidence type="ECO:0000256" key="1">
    <source>
        <dbReference type="ARBA" id="ARBA00002868"/>
    </source>
</evidence>
<protein>
    <recommendedName>
        <fullName evidence="3">Large ribosomal RNA subunit accumulation protein YceD</fullName>
    </recommendedName>
    <alternativeName>
        <fullName evidence="5">23S rRNA accumulation protein YceD</fullName>
    </alternativeName>
</protein>
<accession>A0A1G9AXA3</accession>
<gene>
    <name evidence="6" type="ORF">SAMN05192566_0869</name>
</gene>
<evidence type="ECO:0000256" key="3">
    <source>
        <dbReference type="ARBA" id="ARBA00015716"/>
    </source>
</evidence>
<dbReference type="EMBL" id="FNFX01000002">
    <property type="protein sequence ID" value="SDK31959.1"/>
    <property type="molecule type" value="Genomic_DNA"/>
</dbReference>
<comment type="function">
    <text evidence="1">Plays a role in synthesis, processing and/or stability of 23S rRNA.</text>
</comment>
<dbReference type="GO" id="GO:0042254">
    <property type="term" value="P:ribosome biogenesis"/>
    <property type="evidence" value="ECO:0007669"/>
    <property type="project" value="UniProtKB-KW"/>
</dbReference>
<dbReference type="Proteomes" id="UP000198629">
    <property type="component" value="Unassembled WGS sequence"/>
</dbReference>
<keyword evidence="7" id="KW-1185">Reference proteome</keyword>
<dbReference type="InterPro" id="IPR003772">
    <property type="entry name" value="YceD"/>
</dbReference>
<proteinExistence type="inferred from homology"/>
<dbReference type="Pfam" id="PF02620">
    <property type="entry name" value="YceD"/>
    <property type="match status" value="1"/>
</dbReference>
<dbReference type="PANTHER" id="PTHR38099:SF1">
    <property type="entry name" value="LARGE RIBOSOMAL RNA SUBUNIT ACCUMULATION PROTEIN YCED"/>
    <property type="match status" value="1"/>
</dbReference>
<organism evidence="6 7">
    <name type="scientific">Methylophilus rhizosphaerae</name>
    <dbReference type="NCBI Taxonomy" id="492660"/>
    <lineage>
        <taxon>Bacteria</taxon>
        <taxon>Pseudomonadati</taxon>
        <taxon>Pseudomonadota</taxon>
        <taxon>Betaproteobacteria</taxon>
        <taxon>Nitrosomonadales</taxon>
        <taxon>Methylophilaceae</taxon>
        <taxon>Methylophilus</taxon>
    </lineage>
</organism>
<dbReference type="GO" id="GO:0005829">
    <property type="term" value="C:cytosol"/>
    <property type="evidence" value="ECO:0007669"/>
    <property type="project" value="TreeGrafter"/>
</dbReference>
<comment type="similarity">
    <text evidence="2">Belongs to the DUF177 domain family.</text>
</comment>
<dbReference type="AlphaFoldDB" id="A0A1G9AXA3"/>
<dbReference type="STRING" id="492660.SAMN05192566_0869"/>
<evidence type="ECO:0000313" key="7">
    <source>
        <dbReference type="Proteomes" id="UP000198629"/>
    </source>
</evidence>
<dbReference type="PANTHER" id="PTHR38099">
    <property type="entry name" value="LARGE RIBOSOMAL RNA SUBUNIT ACCUMULATION PROTEIN YCED"/>
    <property type="match status" value="1"/>
</dbReference>
<evidence type="ECO:0000313" key="6">
    <source>
        <dbReference type="EMBL" id="SDK31959.1"/>
    </source>
</evidence>
<keyword evidence="4" id="KW-0690">Ribosome biogenesis</keyword>
<name>A0A1G9AXA3_9PROT</name>
<reference evidence="7" key="1">
    <citation type="submission" date="2016-10" db="EMBL/GenBank/DDBJ databases">
        <authorList>
            <person name="Varghese N."/>
            <person name="Submissions S."/>
        </authorList>
    </citation>
    <scope>NUCLEOTIDE SEQUENCE [LARGE SCALE GENOMIC DNA]</scope>
    <source>
        <strain evidence="7">CBMB127</strain>
    </source>
</reference>